<reference evidence="2" key="2">
    <citation type="submission" date="2018-05" db="EMBL/GenBank/DDBJ databases">
        <title>OgluRS3 (Oryza glumaepatula Reference Sequence Version 3).</title>
        <authorList>
            <person name="Zhang J."/>
            <person name="Kudrna D."/>
            <person name="Lee S."/>
            <person name="Talag J."/>
            <person name="Welchert J."/>
            <person name="Wing R.A."/>
        </authorList>
    </citation>
    <scope>NUCLEOTIDE SEQUENCE [LARGE SCALE GENOMIC DNA]</scope>
</reference>
<dbReference type="Proteomes" id="UP000026961">
    <property type="component" value="Chromosome 3"/>
</dbReference>
<protein>
    <submittedName>
        <fullName evidence="2">Uncharacterized protein</fullName>
    </submittedName>
</protein>
<dbReference type="AlphaFoldDB" id="A0A0D9Z1Z1"/>
<keyword evidence="3" id="KW-1185">Reference proteome</keyword>
<evidence type="ECO:0000313" key="3">
    <source>
        <dbReference type="Proteomes" id="UP000026961"/>
    </source>
</evidence>
<dbReference type="EnsemblPlants" id="OGLUM03G03370.1">
    <property type="protein sequence ID" value="OGLUM03G03370.1"/>
    <property type="gene ID" value="OGLUM03G03370"/>
</dbReference>
<name>A0A0D9Z1Z1_9ORYZ</name>
<reference evidence="2" key="1">
    <citation type="submission" date="2015-04" db="UniProtKB">
        <authorList>
            <consortium name="EnsemblPlants"/>
        </authorList>
    </citation>
    <scope>IDENTIFICATION</scope>
</reference>
<evidence type="ECO:0000256" key="1">
    <source>
        <dbReference type="SAM" id="MobiDB-lite"/>
    </source>
</evidence>
<dbReference type="Gramene" id="OGLUM03G03370.1">
    <property type="protein sequence ID" value="OGLUM03G03370.1"/>
    <property type="gene ID" value="OGLUM03G03370"/>
</dbReference>
<dbReference type="HOGENOM" id="CLU_2642105_0_0_1"/>
<feature type="region of interest" description="Disordered" evidence="1">
    <location>
        <begin position="51"/>
        <end position="77"/>
    </location>
</feature>
<organism evidence="2">
    <name type="scientific">Oryza glumipatula</name>
    <dbReference type="NCBI Taxonomy" id="40148"/>
    <lineage>
        <taxon>Eukaryota</taxon>
        <taxon>Viridiplantae</taxon>
        <taxon>Streptophyta</taxon>
        <taxon>Embryophyta</taxon>
        <taxon>Tracheophyta</taxon>
        <taxon>Spermatophyta</taxon>
        <taxon>Magnoliopsida</taxon>
        <taxon>Liliopsida</taxon>
        <taxon>Poales</taxon>
        <taxon>Poaceae</taxon>
        <taxon>BOP clade</taxon>
        <taxon>Oryzoideae</taxon>
        <taxon>Oryzeae</taxon>
        <taxon>Oryzinae</taxon>
        <taxon>Oryza</taxon>
    </lineage>
</organism>
<proteinExistence type="predicted"/>
<accession>A0A0D9Z1Z1</accession>
<evidence type="ECO:0000313" key="2">
    <source>
        <dbReference type="EnsemblPlants" id="OGLUM03G03370.1"/>
    </source>
</evidence>
<sequence length="77" mass="7817">MGREEYLERVGGVTDAVGKRVGGVTDAVGKRVGAADGEGAAERRSTGRLFLSAGVGGEPADRTGGRSGRGGRRETGR</sequence>